<sequence>MSFPLPTPREQLARLTVHTAYVEALTAATAPVFTIDADPDGPDEPIELTFINDESLERVKAVLLAEMRRTAQLLEAQIAAAGSASTELSAPSYS</sequence>
<keyword evidence="2" id="KW-1185">Reference proteome</keyword>
<dbReference type="AlphaFoldDB" id="A0A9X1VFB0"/>
<gene>
    <name evidence="1" type="ORF">MON38_10630</name>
</gene>
<dbReference type="RefSeq" id="WP_241936149.1">
    <property type="nucleotide sequence ID" value="NZ_JALBGC010000003.1"/>
</dbReference>
<accession>A0A9X1VFB0</accession>
<evidence type="ECO:0000313" key="1">
    <source>
        <dbReference type="EMBL" id="MCI1187876.1"/>
    </source>
</evidence>
<dbReference type="EMBL" id="JALBGC010000003">
    <property type="protein sequence ID" value="MCI1187876.1"/>
    <property type="molecule type" value="Genomic_DNA"/>
</dbReference>
<protein>
    <submittedName>
        <fullName evidence="1">Uncharacterized protein</fullName>
    </submittedName>
</protein>
<evidence type="ECO:0000313" key="2">
    <source>
        <dbReference type="Proteomes" id="UP001139193"/>
    </source>
</evidence>
<proteinExistence type="predicted"/>
<dbReference type="Proteomes" id="UP001139193">
    <property type="component" value="Unassembled WGS sequence"/>
</dbReference>
<reference evidence="1" key="1">
    <citation type="submission" date="2022-03" db="EMBL/GenBank/DDBJ databases">
        <title>Bacterial whole genome sequence for Hymenobacter sp. DH14.</title>
        <authorList>
            <person name="Le V."/>
        </authorList>
    </citation>
    <scope>NUCLEOTIDE SEQUENCE</scope>
    <source>
        <strain evidence="1">DH14</strain>
    </source>
</reference>
<organism evidence="1 2">
    <name type="scientific">Hymenobacter cyanobacteriorum</name>
    <dbReference type="NCBI Taxonomy" id="2926463"/>
    <lineage>
        <taxon>Bacteria</taxon>
        <taxon>Pseudomonadati</taxon>
        <taxon>Bacteroidota</taxon>
        <taxon>Cytophagia</taxon>
        <taxon>Cytophagales</taxon>
        <taxon>Hymenobacteraceae</taxon>
        <taxon>Hymenobacter</taxon>
    </lineage>
</organism>
<name>A0A9X1VFB0_9BACT</name>
<comment type="caution">
    <text evidence="1">The sequence shown here is derived from an EMBL/GenBank/DDBJ whole genome shotgun (WGS) entry which is preliminary data.</text>
</comment>